<proteinExistence type="predicted"/>
<gene>
    <name evidence="1" type="ORF">S01H1_43474</name>
</gene>
<evidence type="ECO:0000313" key="1">
    <source>
        <dbReference type="EMBL" id="GAG00449.1"/>
    </source>
</evidence>
<accession>X0U3Y2</accession>
<organism evidence="1">
    <name type="scientific">marine sediment metagenome</name>
    <dbReference type="NCBI Taxonomy" id="412755"/>
    <lineage>
        <taxon>unclassified sequences</taxon>
        <taxon>metagenomes</taxon>
        <taxon>ecological metagenomes</taxon>
    </lineage>
</organism>
<reference evidence="1" key="1">
    <citation type="journal article" date="2014" name="Front. Microbiol.">
        <title>High frequency of phylogenetically diverse reductive dehalogenase-homologous genes in deep subseafloor sedimentary metagenomes.</title>
        <authorList>
            <person name="Kawai M."/>
            <person name="Futagami T."/>
            <person name="Toyoda A."/>
            <person name="Takaki Y."/>
            <person name="Nishi S."/>
            <person name="Hori S."/>
            <person name="Arai W."/>
            <person name="Tsubouchi T."/>
            <person name="Morono Y."/>
            <person name="Uchiyama I."/>
            <person name="Ito T."/>
            <person name="Fujiyama A."/>
            <person name="Inagaki F."/>
            <person name="Takami H."/>
        </authorList>
    </citation>
    <scope>NUCLEOTIDE SEQUENCE</scope>
    <source>
        <strain evidence="1">Expedition CK06-06</strain>
    </source>
</reference>
<feature type="non-terminal residue" evidence="1">
    <location>
        <position position="1"/>
    </location>
</feature>
<sequence>TLTADAVTALTTFAIFHEAVSLVPQPAARTKTSRHKETNLQPNDCLSTPVLREEQNWYISPTPSRRRLALVAARF</sequence>
<comment type="caution">
    <text evidence="1">The sequence shown here is derived from an EMBL/GenBank/DDBJ whole genome shotgun (WGS) entry which is preliminary data.</text>
</comment>
<dbReference type="EMBL" id="BARS01027701">
    <property type="protein sequence ID" value="GAG00449.1"/>
    <property type="molecule type" value="Genomic_DNA"/>
</dbReference>
<protein>
    <submittedName>
        <fullName evidence="1">Uncharacterized protein</fullName>
    </submittedName>
</protein>
<name>X0U3Y2_9ZZZZ</name>
<dbReference type="AlphaFoldDB" id="X0U3Y2"/>